<feature type="compositionally biased region" description="Basic and acidic residues" evidence="1">
    <location>
        <begin position="22"/>
        <end position="49"/>
    </location>
</feature>
<name>A0ABP9ZBZ6_9FUNG</name>
<comment type="caution">
    <text evidence="2">The sequence shown here is derived from an EMBL/GenBank/DDBJ whole genome shotgun (WGS) entry which is preliminary data.</text>
</comment>
<protein>
    <submittedName>
        <fullName evidence="2">Uncharacterized protein</fullName>
    </submittedName>
</protein>
<sequence length="91" mass="10119">MVDYSSIATRKLQADTNELDNAADRENTGFGEYKKSLEENKDGVRKAEEAGEEEDERLLVSKKMIGSSFSRKNTKEVTLIITPPPSIANVI</sequence>
<feature type="region of interest" description="Disordered" evidence="1">
    <location>
        <begin position="13"/>
        <end position="56"/>
    </location>
</feature>
<dbReference type="EMBL" id="BAABUK010000033">
    <property type="protein sequence ID" value="GAA5816645.1"/>
    <property type="molecule type" value="Genomic_DNA"/>
</dbReference>
<organism evidence="2 3">
    <name type="scientific">Mucor flavus</name>
    <dbReference type="NCBI Taxonomy" id="439312"/>
    <lineage>
        <taxon>Eukaryota</taxon>
        <taxon>Fungi</taxon>
        <taxon>Fungi incertae sedis</taxon>
        <taxon>Mucoromycota</taxon>
        <taxon>Mucoromycotina</taxon>
        <taxon>Mucoromycetes</taxon>
        <taxon>Mucorales</taxon>
        <taxon>Mucorineae</taxon>
        <taxon>Mucoraceae</taxon>
        <taxon>Mucor</taxon>
    </lineage>
</organism>
<accession>A0ABP9ZBZ6</accession>
<evidence type="ECO:0000313" key="3">
    <source>
        <dbReference type="Proteomes" id="UP001473302"/>
    </source>
</evidence>
<evidence type="ECO:0000256" key="1">
    <source>
        <dbReference type="SAM" id="MobiDB-lite"/>
    </source>
</evidence>
<evidence type="ECO:0000313" key="2">
    <source>
        <dbReference type="EMBL" id="GAA5816645.1"/>
    </source>
</evidence>
<gene>
    <name evidence="2" type="ORF">MFLAVUS_010175</name>
</gene>
<keyword evidence="3" id="KW-1185">Reference proteome</keyword>
<proteinExistence type="predicted"/>
<dbReference type="Proteomes" id="UP001473302">
    <property type="component" value="Unassembled WGS sequence"/>
</dbReference>
<reference evidence="2 3" key="1">
    <citation type="submission" date="2024-04" db="EMBL/GenBank/DDBJ databases">
        <title>genome sequences of Mucor flavus KT1a and Helicostylum pulchrum KT1b strains isolated from the surface of a dry-aged beef.</title>
        <authorList>
            <person name="Toyotome T."/>
            <person name="Hosono M."/>
            <person name="Torimaru M."/>
            <person name="Fukuda K."/>
            <person name="Mikami N."/>
        </authorList>
    </citation>
    <scope>NUCLEOTIDE SEQUENCE [LARGE SCALE GENOMIC DNA]</scope>
    <source>
        <strain evidence="2 3">KT1a</strain>
    </source>
</reference>